<dbReference type="OrthoDB" id="2529919at2759"/>
<keyword evidence="3" id="KW-1185">Reference proteome</keyword>
<evidence type="ECO:0000256" key="1">
    <source>
        <dbReference type="SAM" id="MobiDB-lite"/>
    </source>
</evidence>
<feature type="compositionally biased region" description="Acidic residues" evidence="1">
    <location>
        <begin position="531"/>
        <end position="554"/>
    </location>
</feature>
<feature type="compositionally biased region" description="Low complexity" evidence="1">
    <location>
        <begin position="949"/>
        <end position="963"/>
    </location>
</feature>
<feature type="compositionally biased region" description="Polar residues" evidence="1">
    <location>
        <begin position="993"/>
        <end position="1003"/>
    </location>
</feature>
<reference evidence="2 3" key="1">
    <citation type="journal article" date="2018" name="Front. Microbiol.">
        <title>Prospects for Fungal Bioremediation of Acidic Radioactive Waste Sites: Characterization and Genome Sequence of Rhodotorula taiwanensis MD1149.</title>
        <authorList>
            <person name="Tkavc R."/>
            <person name="Matrosova V.Y."/>
            <person name="Grichenko O.E."/>
            <person name="Gostincar C."/>
            <person name="Volpe R.P."/>
            <person name="Klimenkova P."/>
            <person name="Gaidamakova E.K."/>
            <person name="Zhou C.E."/>
            <person name="Stewart B.J."/>
            <person name="Lyman M.G."/>
            <person name="Malfatti S.A."/>
            <person name="Rubinfeld B."/>
            <person name="Courtot M."/>
            <person name="Singh J."/>
            <person name="Dalgard C.L."/>
            <person name="Hamilton T."/>
            <person name="Frey K.G."/>
            <person name="Gunde-Cimerman N."/>
            <person name="Dugan L."/>
            <person name="Daly M.J."/>
        </authorList>
    </citation>
    <scope>NUCLEOTIDE SEQUENCE [LARGE SCALE GENOMIC DNA]</scope>
    <source>
        <strain evidence="2 3">MD1149</strain>
    </source>
</reference>
<feature type="compositionally biased region" description="Low complexity" evidence="1">
    <location>
        <begin position="147"/>
        <end position="158"/>
    </location>
</feature>
<name>A0A2S5B1Y5_9BASI</name>
<feature type="region of interest" description="Disordered" evidence="1">
    <location>
        <begin position="524"/>
        <end position="563"/>
    </location>
</feature>
<protein>
    <submittedName>
        <fullName evidence="2">Uncharacterized protein</fullName>
    </submittedName>
</protein>
<dbReference type="AlphaFoldDB" id="A0A2S5B1Y5"/>
<accession>A0A2S5B1Y5</accession>
<evidence type="ECO:0000313" key="3">
    <source>
        <dbReference type="Proteomes" id="UP000237144"/>
    </source>
</evidence>
<feature type="compositionally biased region" description="Low complexity" evidence="1">
    <location>
        <begin position="215"/>
        <end position="228"/>
    </location>
</feature>
<feature type="compositionally biased region" description="Acidic residues" evidence="1">
    <location>
        <begin position="915"/>
        <end position="925"/>
    </location>
</feature>
<evidence type="ECO:0000313" key="2">
    <source>
        <dbReference type="EMBL" id="POY70780.1"/>
    </source>
</evidence>
<feature type="region of interest" description="Disordered" evidence="1">
    <location>
        <begin position="833"/>
        <end position="1023"/>
    </location>
</feature>
<feature type="compositionally biased region" description="Basic and acidic residues" evidence="1">
    <location>
        <begin position="648"/>
        <end position="657"/>
    </location>
</feature>
<feature type="compositionally biased region" description="Polar residues" evidence="1">
    <location>
        <begin position="120"/>
        <end position="131"/>
    </location>
</feature>
<dbReference type="EMBL" id="PJQD01000097">
    <property type="protein sequence ID" value="POY70780.1"/>
    <property type="molecule type" value="Genomic_DNA"/>
</dbReference>
<feature type="region of interest" description="Disordered" evidence="1">
    <location>
        <begin position="34"/>
        <end position="357"/>
    </location>
</feature>
<dbReference type="Proteomes" id="UP000237144">
    <property type="component" value="Unassembled WGS sequence"/>
</dbReference>
<comment type="caution">
    <text evidence="2">The sequence shown here is derived from an EMBL/GenBank/DDBJ whole genome shotgun (WGS) entry which is preliminary data.</text>
</comment>
<proteinExistence type="predicted"/>
<sequence>MGSMPIRQTQDDDASDDEILLVAPLLATTSAASLRTPAAAAHSNNRQEAPPSERATRAKGPRRSEPYLCLPSNNNSSTKQTRDAANRSAKRRKTLADLPTAAGLVLSRDGPGAVVLTPPVSKSNGPTSRISSPVPVRQHTRWTDDASGSSSKRISYYSPPQSKRAAPPPTSSSSLLELSSKQDGLVADRPSSSSAPPSKRKRTRSPTFDLTITRSPPSKSGSNSPPGRGAKRKEVEAHLPSPVSLPSPPLPTVATAAIGSENFRAAAATAPDPGSQPPSKRKSSSRSPPQSTTFELVVPARARPPRRSVTPQAQARLSEVEAQGPLRGSATTSVVPPLPPFPNKPAQHPLNSLRLRPPPALPALSRFWRNDDFPPARDLGGWIAPCAVAAKGKGRMTMTSSRSREETPISAAVTAVFSAAVQSDGAGTSIAAVARLAVSTDAGAIASTSRLPTPAVPLTKPTVAKPPSFKSWMKRRYEFLEPYETSRYKIDGSTLGLDPDPLSYEWDEDELWSDYEERYGWEERERVARGEEEEVEEEDDDEGSQQDLDGEDAELPPPRPRMACTVGEGPDVMFGSEYISKLCSTAITTGTEAPSAEALAAADHLNELTQSRGLVRQFPWRWRSLEEGKGRAGNAATKWATRNPYMRGEPDPYEQSHGRRTTHRARKALEDKARLGPAQRTMGVLRVSPSLSIASDSTTSAGSSAGLGRASVGLSTSRTVSPELYATNAPTEVVSAVESNESLRSGRPTSGGPLYDPFRLPTTLSLPFGSFSGAVAVSATPALFPVNVVQPGAQPLLSGAFTNEGPPLVRKDVAGGKSPKLLEKAVRSAPIPTLVLSDDSSPEPAEADRLPFGARAGSADSDDPIALLADDAPKIRLVRQRPSQDDATPRRSRKAARPPTHPSDESDGAARSLDETEDASSEASEESGYPTVVGGSSRASSPALAGTASSDGSSPAPSMSSSPRIFQRLAAPPTVQRAKPRASASLVRKNVPSPKQRTTQKSAATPPRRGRVPKRNTPPGNTRCTLPTCPSPFYKAKAASSLKTHERNYHYPTSTLHYKSRGATIIVTRDASEHAFVCPFCPHWSLNSSSFAQHVDRLRCSGGAKP</sequence>
<gene>
    <name evidence="2" type="ORF">BMF94_6192</name>
</gene>
<feature type="region of interest" description="Disordered" evidence="1">
    <location>
        <begin position="642"/>
        <end position="661"/>
    </location>
</feature>
<organism evidence="2 3">
    <name type="scientific">Rhodotorula taiwanensis</name>
    <dbReference type="NCBI Taxonomy" id="741276"/>
    <lineage>
        <taxon>Eukaryota</taxon>
        <taxon>Fungi</taxon>
        <taxon>Dikarya</taxon>
        <taxon>Basidiomycota</taxon>
        <taxon>Pucciniomycotina</taxon>
        <taxon>Microbotryomycetes</taxon>
        <taxon>Sporidiobolales</taxon>
        <taxon>Sporidiobolaceae</taxon>
        <taxon>Rhodotorula</taxon>
    </lineage>
</organism>